<evidence type="ECO:0000256" key="4">
    <source>
        <dbReference type="ARBA" id="ARBA00012240"/>
    </source>
</evidence>
<comment type="caution">
    <text evidence="16">The sequence shown here is derived from an EMBL/GenBank/DDBJ whole genome shotgun (WGS) entry which is preliminary data.</text>
</comment>
<keyword evidence="8 14" id="KW-0071">Autoinducer synthesis</keyword>
<evidence type="ECO:0000256" key="8">
    <source>
        <dbReference type="ARBA" id="ARBA00022929"/>
    </source>
</evidence>
<comment type="cofactor">
    <cofactor evidence="14">
        <name>Fe cation</name>
        <dbReference type="ChEBI" id="CHEBI:24875"/>
    </cofactor>
    <text evidence="14">Binds 1 Fe cation per subunit.</text>
</comment>
<dbReference type="GO" id="GO:0043768">
    <property type="term" value="F:S-ribosylhomocysteine lyase activity"/>
    <property type="evidence" value="ECO:0007669"/>
    <property type="project" value="UniProtKB-UniRule"/>
</dbReference>
<dbReference type="InterPro" id="IPR003815">
    <property type="entry name" value="S-ribosylhomocysteinase"/>
</dbReference>
<dbReference type="NCBIfam" id="NF002604">
    <property type="entry name" value="PRK02260.1-4"/>
    <property type="match status" value="1"/>
</dbReference>
<dbReference type="PANTHER" id="PTHR35799">
    <property type="entry name" value="S-RIBOSYLHOMOCYSTEINE LYASE"/>
    <property type="match status" value="1"/>
</dbReference>
<evidence type="ECO:0000256" key="5">
    <source>
        <dbReference type="ARBA" id="ARBA00015130"/>
    </source>
</evidence>
<organism evidence="16 17">
    <name type="scientific">Frondihabitans australicus</name>
    <dbReference type="NCBI Taxonomy" id="386892"/>
    <lineage>
        <taxon>Bacteria</taxon>
        <taxon>Bacillati</taxon>
        <taxon>Actinomycetota</taxon>
        <taxon>Actinomycetes</taxon>
        <taxon>Micrococcales</taxon>
        <taxon>Microbacteriaceae</taxon>
        <taxon>Frondihabitans</taxon>
    </lineage>
</organism>
<dbReference type="AlphaFoldDB" id="A0A495IJM0"/>
<keyword evidence="7 14" id="KW-0479">Metal-binding</keyword>
<feature type="binding site" evidence="14">
    <location>
        <position position="57"/>
    </location>
    <ligand>
        <name>Fe cation</name>
        <dbReference type="ChEBI" id="CHEBI:24875"/>
    </ligand>
</feature>
<evidence type="ECO:0000256" key="14">
    <source>
        <dbReference type="HAMAP-Rule" id="MF_00091"/>
    </source>
</evidence>
<evidence type="ECO:0000256" key="7">
    <source>
        <dbReference type="ARBA" id="ARBA00022723"/>
    </source>
</evidence>
<dbReference type="InterPro" id="IPR011249">
    <property type="entry name" value="Metalloenz_LuxS/M16"/>
</dbReference>
<feature type="binding site" evidence="14">
    <location>
        <position position="120"/>
    </location>
    <ligand>
        <name>Fe cation</name>
        <dbReference type="ChEBI" id="CHEBI:24875"/>
    </ligand>
</feature>
<dbReference type="Proteomes" id="UP000280008">
    <property type="component" value="Unassembled WGS sequence"/>
</dbReference>
<accession>A0A495IJM0</accession>
<proteinExistence type="inferred from homology"/>
<evidence type="ECO:0000256" key="13">
    <source>
        <dbReference type="ARBA" id="ARBA00031777"/>
    </source>
</evidence>
<dbReference type="InterPro" id="IPR037005">
    <property type="entry name" value="LuxS_sf"/>
</dbReference>
<dbReference type="Gene3D" id="3.30.1360.80">
    <property type="entry name" value="S-ribosylhomocysteinase (LuxS)"/>
    <property type="match status" value="1"/>
</dbReference>
<evidence type="ECO:0000256" key="2">
    <source>
        <dbReference type="ARBA" id="ARBA00007311"/>
    </source>
</evidence>
<dbReference type="SUPFAM" id="SSF63411">
    <property type="entry name" value="LuxS/MPP-like metallohydrolase"/>
    <property type="match status" value="1"/>
</dbReference>
<dbReference type="Pfam" id="PF02664">
    <property type="entry name" value="LuxS"/>
    <property type="match status" value="1"/>
</dbReference>
<keyword evidence="10 14" id="KW-0456">Lyase</keyword>
<keyword evidence="17" id="KW-1185">Reference proteome</keyword>
<gene>
    <name evidence="14" type="primary">luxS</name>
    <name evidence="16" type="ORF">C8E83_3143</name>
</gene>
<dbReference type="PANTHER" id="PTHR35799:SF1">
    <property type="entry name" value="S-RIBOSYLHOMOCYSTEINE LYASE"/>
    <property type="match status" value="1"/>
</dbReference>
<protein>
    <recommendedName>
        <fullName evidence="5 14">S-ribosylhomocysteine lyase</fullName>
        <ecNumber evidence="4 14">4.4.1.21</ecNumber>
    </recommendedName>
    <alternativeName>
        <fullName evidence="12 14">AI-2 synthesis protein</fullName>
    </alternativeName>
    <alternativeName>
        <fullName evidence="13 14">Autoinducer-2 production protein LuxS</fullName>
    </alternativeName>
</protein>
<evidence type="ECO:0000256" key="10">
    <source>
        <dbReference type="ARBA" id="ARBA00023239"/>
    </source>
</evidence>
<comment type="catalytic activity">
    <reaction evidence="1 14">
        <text>S-(5-deoxy-D-ribos-5-yl)-L-homocysteine = (S)-4,5-dihydroxypentane-2,3-dione + L-homocysteine</text>
        <dbReference type="Rhea" id="RHEA:17753"/>
        <dbReference type="ChEBI" id="CHEBI:29484"/>
        <dbReference type="ChEBI" id="CHEBI:58195"/>
        <dbReference type="ChEBI" id="CHEBI:58199"/>
        <dbReference type="EC" id="4.4.1.21"/>
    </reaction>
</comment>
<keyword evidence="9 14" id="KW-0408">Iron</keyword>
<dbReference type="HAMAP" id="MF_00091">
    <property type="entry name" value="LuxS"/>
    <property type="match status" value="1"/>
</dbReference>
<evidence type="ECO:0000256" key="1">
    <source>
        <dbReference type="ARBA" id="ARBA00000297"/>
    </source>
</evidence>
<evidence type="ECO:0000313" key="16">
    <source>
        <dbReference type="EMBL" id="RKR75979.1"/>
    </source>
</evidence>
<evidence type="ECO:0000256" key="3">
    <source>
        <dbReference type="ARBA" id="ARBA00011738"/>
    </source>
</evidence>
<comment type="subunit">
    <text evidence="3 14">Homodimer.</text>
</comment>
<evidence type="ECO:0000256" key="12">
    <source>
        <dbReference type="ARBA" id="ARBA00030600"/>
    </source>
</evidence>
<dbReference type="GO" id="GO:0009372">
    <property type="term" value="P:quorum sensing"/>
    <property type="evidence" value="ECO:0007669"/>
    <property type="project" value="UniProtKB-UniRule"/>
</dbReference>
<reference evidence="16 17" key="1">
    <citation type="submission" date="2018-10" db="EMBL/GenBank/DDBJ databases">
        <title>Sequencing the genomes of 1000 actinobacteria strains.</title>
        <authorList>
            <person name="Klenk H.-P."/>
        </authorList>
    </citation>
    <scope>NUCLEOTIDE SEQUENCE [LARGE SCALE GENOMIC DNA]</scope>
    <source>
        <strain evidence="16 17">DSM 17894</strain>
    </source>
</reference>
<comment type="similarity">
    <text evidence="2 14">Belongs to the LuxS family.</text>
</comment>
<feature type="binding site" evidence="14">
    <location>
        <position position="53"/>
    </location>
    <ligand>
        <name>Fe cation</name>
        <dbReference type="ChEBI" id="CHEBI:24875"/>
    </ligand>
</feature>
<name>A0A495IJM0_9MICO</name>
<dbReference type="GO" id="GO:0005506">
    <property type="term" value="F:iron ion binding"/>
    <property type="evidence" value="ECO:0007669"/>
    <property type="project" value="InterPro"/>
</dbReference>
<sequence length="179" mass="19097">MNVESFNLDHRTVEAPYVRLADHKALPTGSVIDKYDVRFTQPNQAHLEMKTVHSIEHLFAEYSRNHSDEVIDFSPMGCQTGFYLTLHGEPSYDDVLTLIEATMRDILDATEVPAANEVQCGWGANHSLEGAQEAVRGFLAERDGWSTVTASSAAGASAPASPAPASGSVASSTSGSASA</sequence>
<evidence type="ECO:0000256" key="6">
    <source>
        <dbReference type="ARBA" id="ARBA00022654"/>
    </source>
</evidence>
<dbReference type="EC" id="4.4.1.21" evidence="4 14"/>
<feature type="region of interest" description="Disordered" evidence="15">
    <location>
        <begin position="150"/>
        <end position="179"/>
    </location>
</feature>
<evidence type="ECO:0000256" key="15">
    <source>
        <dbReference type="SAM" id="MobiDB-lite"/>
    </source>
</evidence>
<dbReference type="OrthoDB" id="9788129at2"/>
<keyword evidence="6 14" id="KW-0673">Quorum sensing</keyword>
<evidence type="ECO:0000313" key="17">
    <source>
        <dbReference type="Proteomes" id="UP000280008"/>
    </source>
</evidence>
<comment type="function">
    <text evidence="11 14">Involved in the synthesis of autoinducer 2 (AI-2) which is secreted by bacteria and is used to communicate both the cell density and the metabolic potential of the environment. The regulation of gene expression in response to changes in cell density is called quorum sensing. Catalyzes the transformation of S-ribosylhomocysteine (RHC) to homocysteine (HC) and 4,5-dihydroxy-2,3-pentadione (DPD).</text>
</comment>
<dbReference type="PIRSF" id="PIRSF006160">
    <property type="entry name" value="AI2"/>
    <property type="match status" value="1"/>
</dbReference>
<dbReference type="EMBL" id="RBKS01000001">
    <property type="protein sequence ID" value="RKR75979.1"/>
    <property type="molecule type" value="Genomic_DNA"/>
</dbReference>
<dbReference type="PRINTS" id="PR01487">
    <property type="entry name" value="LUXSPROTEIN"/>
</dbReference>
<evidence type="ECO:0000256" key="11">
    <source>
        <dbReference type="ARBA" id="ARBA00024654"/>
    </source>
</evidence>
<evidence type="ECO:0000256" key="9">
    <source>
        <dbReference type="ARBA" id="ARBA00023004"/>
    </source>
</evidence>